<name>A0A183PV66_9TREM</name>
<dbReference type="AlphaFoldDB" id="A0A183PV66"/>
<dbReference type="STRING" id="31246.A0A183PV66"/>
<reference evidence="1 2" key="1">
    <citation type="submission" date="2018-11" db="EMBL/GenBank/DDBJ databases">
        <authorList>
            <consortium name="Pathogen Informatics"/>
        </authorList>
    </citation>
    <scope>NUCLEOTIDE SEQUENCE [LARGE SCALE GENOMIC DNA]</scope>
    <source>
        <strain>Denwood</strain>
        <strain evidence="2">Zambia</strain>
    </source>
</reference>
<organism evidence="1 2">
    <name type="scientific">Schistosoma mattheei</name>
    <dbReference type="NCBI Taxonomy" id="31246"/>
    <lineage>
        <taxon>Eukaryota</taxon>
        <taxon>Metazoa</taxon>
        <taxon>Spiralia</taxon>
        <taxon>Lophotrochozoa</taxon>
        <taxon>Platyhelminthes</taxon>
        <taxon>Trematoda</taxon>
        <taxon>Digenea</taxon>
        <taxon>Strigeidida</taxon>
        <taxon>Schistosomatoidea</taxon>
        <taxon>Schistosomatidae</taxon>
        <taxon>Schistosoma</taxon>
    </lineage>
</organism>
<accession>A0A183PV66</accession>
<proteinExistence type="predicted"/>
<evidence type="ECO:0000313" key="2">
    <source>
        <dbReference type="Proteomes" id="UP000269396"/>
    </source>
</evidence>
<keyword evidence="2" id="KW-1185">Reference proteome</keyword>
<evidence type="ECO:0000313" key="1">
    <source>
        <dbReference type="EMBL" id="VDP76575.1"/>
    </source>
</evidence>
<gene>
    <name evidence="1" type="ORF">SMTD_LOCUS18253</name>
</gene>
<dbReference type="EMBL" id="UZAL01040143">
    <property type="protein sequence ID" value="VDP76575.1"/>
    <property type="molecule type" value="Genomic_DNA"/>
</dbReference>
<dbReference type="Proteomes" id="UP000269396">
    <property type="component" value="Unassembled WGS sequence"/>
</dbReference>
<protein>
    <submittedName>
        <fullName evidence="1">Uncharacterized protein</fullName>
    </submittedName>
</protein>
<sequence>MGEVLVYQIQTYQKTENRKSFEGNVQMTKHKRSMSLKDDLQLNDKTTLKTLSKSTRYPSNPDISHVPNKDPEPLFYPLRQNSLILEYAIDSSHIYELQKIVRSKVAETPIRYLVMKKITDSHALIISCSTYFNDDDAVLKWQRDINNGSIWTNEPIYVFDRESRSLRLPAYMRNSLCLQMHNKKSIIMN</sequence>